<evidence type="ECO:0000313" key="5">
    <source>
        <dbReference type="Proteomes" id="UP000749559"/>
    </source>
</evidence>
<sequence length="221" mass="25074">MLFQMQSLTLISLAVVLLATFQRGTATDEAEVLEGILKRILEDMIDDQIQVKEIDTSSIKDSIGTTLTKCFGLSSLNGLGRTFRMFDDDKSGWISLKEFNEELGNKLCQISQSEAKKLFKSLDPYGEGLSYNDLAEAFQQPLSEAKKETLVKAFKKADSNKDGVLKLNDEMINRGILNILDADRNREANIQEFADYYNKKYQGRTDVYFDLAMSHVWKLKN</sequence>
<keyword evidence="2" id="KW-0677">Repeat</keyword>
<keyword evidence="1" id="KW-0479">Metal-binding</keyword>
<dbReference type="PANTHER" id="PTHR34524:SF6">
    <property type="entry name" value="CALCYPHOSINE LIKE"/>
    <property type="match status" value="1"/>
</dbReference>
<dbReference type="AlphaFoldDB" id="A0A8J1TF64"/>
<proteinExistence type="predicted"/>
<dbReference type="PROSITE" id="PS00018">
    <property type="entry name" value="EF_HAND_1"/>
    <property type="match status" value="1"/>
</dbReference>
<dbReference type="GO" id="GO:0005509">
    <property type="term" value="F:calcium ion binding"/>
    <property type="evidence" value="ECO:0007669"/>
    <property type="project" value="InterPro"/>
</dbReference>
<name>A0A8J1TF64_OWEFU</name>
<evidence type="ECO:0000313" key="4">
    <source>
        <dbReference type="EMBL" id="CAH1776775.1"/>
    </source>
</evidence>
<dbReference type="InterPro" id="IPR011992">
    <property type="entry name" value="EF-hand-dom_pair"/>
</dbReference>
<dbReference type="InterPro" id="IPR051581">
    <property type="entry name" value="Ca-bind"/>
</dbReference>
<evidence type="ECO:0000256" key="3">
    <source>
        <dbReference type="ARBA" id="ARBA00022837"/>
    </source>
</evidence>
<organism evidence="4 5">
    <name type="scientific">Owenia fusiformis</name>
    <name type="common">Polychaete worm</name>
    <dbReference type="NCBI Taxonomy" id="6347"/>
    <lineage>
        <taxon>Eukaryota</taxon>
        <taxon>Metazoa</taxon>
        <taxon>Spiralia</taxon>
        <taxon>Lophotrochozoa</taxon>
        <taxon>Annelida</taxon>
        <taxon>Polychaeta</taxon>
        <taxon>Sedentaria</taxon>
        <taxon>Canalipalpata</taxon>
        <taxon>Sabellida</taxon>
        <taxon>Oweniida</taxon>
        <taxon>Oweniidae</taxon>
        <taxon>Owenia</taxon>
    </lineage>
</organism>
<dbReference type="InterPro" id="IPR018247">
    <property type="entry name" value="EF_Hand_1_Ca_BS"/>
</dbReference>
<reference evidence="4" key="1">
    <citation type="submission" date="2022-03" db="EMBL/GenBank/DDBJ databases">
        <authorList>
            <person name="Martin C."/>
        </authorList>
    </citation>
    <scope>NUCLEOTIDE SEQUENCE</scope>
</reference>
<protein>
    <submittedName>
        <fullName evidence="4">Uncharacterized protein</fullName>
    </submittedName>
</protein>
<dbReference type="EMBL" id="CAIIXF020000002">
    <property type="protein sequence ID" value="CAH1776775.1"/>
    <property type="molecule type" value="Genomic_DNA"/>
</dbReference>
<comment type="caution">
    <text evidence="4">The sequence shown here is derived from an EMBL/GenBank/DDBJ whole genome shotgun (WGS) entry which is preliminary data.</text>
</comment>
<dbReference type="SUPFAM" id="SSF47473">
    <property type="entry name" value="EF-hand"/>
    <property type="match status" value="1"/>
</dbReference>
<evidence type="ECO:0000256" key="2">
    <source>
        <dbReference type="ARBA" id="ARBA00022737"/>
    </source>
</evidence>
<dbReference type="Gene3D" id="1.10.238.10">
    <property type="entry name" value="EF-hand"/>
    <property type="match status" value="1"/>
</dbReference>
<dbReference type="PANTHER" id="PTHR34524">
    <property type="entry name" value="CALCYPHOSIN"/>
    <property type="match status" value="1"/>
</dbReference>
<accession>A0A8J1TF64</accession>
<evidence type="ECO:0000256" key="1">
    <source>
        <dbReference type="ARBA" id="ARBA00022723"/>
    </source>
</evidence>
<dbReference type="Proteomes" id="UP000749559">
    <property type="component" value="Unassembled WGS sequence"/>
</dbReference>
<dbReference type="Pfam" id="PF13202">
    <property type="entry name" value="EF-hand_5"/>
    <property type="match status" value="2"/>
</dbReference>
<gene>
    <name evidence="4" type="ORF">OFUS_LOCUS3916</name>
</gene>
<keyword evidence="5" id="KW-1185">Reference proteome</keyword>
<keyword evidence="3" id="KW-0106">Calcium</keyword>
<dbReference type="InterPro" id="IPR002048">
    <property type="entry name" value="EF_hand_dom"/>
</dbReference>
<dbReference type="PROSITE" id="PS50222">
    <property type="entry name" value="EF_HAND_2"/>
    <property type="match status" value="1"/>
</dbReference>